<dbReference type="PROSITE" id="PS50113">
    <property type="entry name" value="PAC"/>
    <property type="match status" value="1"/>
</dbReference>
<dbReference type="EMBL" id="CP155447">
    <property type="protein sequence ID" value="XBH01433.1"/>
    <property type="molecule type" value="Genomic_DNA"/>
</dbReference>
<evidence type="ECO:0000259" key="9">
    <source>
        <dbReference type="PROSITE" id="PS50110"/>
    </source>
</evidence>
<dbReference type="GO" id="GO:0000155">
    <property type="term" value="F:phosphorelay sensor kinase activity"/>
    <property type="evidence" value="ECO:0007669"/>
    <property type="project" value="InterPro"/>
</dbReference>
<dbReference type="PROSITE" id="PS50112">
    <property type="entry name" value="PAS"/>
    <property type="match status" value="1"/>
</dbReference>
<dbReference type="InterPro" id="IPR036097">
    <property type="entry name" value="HisK_dim/P_sf"/>
</dbReference>
<dbReference type="PROSITE" id="PS50109">
    <property type="entry name" value="HIS_KIN"/>
    <property type="match status" value="1"/>
</dbReference>
<dbReference type="Gene3D" id="3.30.450.20">
    <property type="entry name" value="PAS domain"/>
    <property type="match status" value="1"/>
</dbReference>
<keyword evidence="7" id="KW-0472">Membrane</keyword>
<evidence type="ECO:0000256" key="7">
    <source>
        <dbReference type="SAM" id="Phobius"/>
    </source>
</evidence>
<dbReference type="Pfam" id="PF00512">
    <property type="entry name" value="HisKA"/>
    <property type="match status" value="1"/>
</dbReference>
<dbReference type="Pfam" id="PF00072">
    <property type="entry name" value="Response_reg"/>
    <property type="match status" value="1"/>
</dbReference>
<dbReference type="SUPFAM" id="SSF52172">
    <property type="entry name" value="CheY-like"/>
    <property type="match status" value="1"/>
</dbReference>
<dbReference type="PROSITE" id="PS50110">
    <property type="entry name" value="RESPONSE_REGULATORY"/>
    <property type="match status" value="1"/>
</dbReference>
<keyword evidence="5" id="KW-0418">Kinase</keyword>
<dbReference type="InterPro" id="IPR003594">
    <property type="entry name" value="HATPase_dom"/>
</dbReference>
<dbReference type="Pfam" id="PF02518">
    <property type="entry name" value="HATPase_c"/>
    <property type="match status" value="1"/>
</dbReference>
<feature type="domain" description="Histidine kinase" evidence="8">
    <location>
        <begin position="376"/>
        <end position="600"/>
    </location>
</feature>
<dbReference type="InterPro" id="IPR036890">
    <property type="entry name" value="HATPase_C_sf"/>
</dbReference>
<protein>
    <recommendedName>
        <fullName evidence="2">histidine kinase</fullName>
        <ecNumber evidence="2">2.7.13.3</ecNumber>
    </recommendedName>
</protein>
<feature type="domain" description="PAS" evidence="10">
    <location>
        <begin position="221"/>
        <end position="294"/>
    </location>
</feature>
<dbReference type="InterPro" id="IPR001789">
    <property type="entry name" value="Sig_transdc_resp-reg_receiver"/>
</dbReference>
<sequence length="750" mass="82756">MRLGRRMMLIAAFTLAFAILSLNIIVTFASLRTIITAGRQSSHSRAIMNEASNIIAAMRDAESGQRGYLLTGSDSYLEPYHKALDALPLQLDRLQTLTANNSDQRRRVNAFSRSIDQKRVELEEVVALVRAGNEGAAVQSMRSGRGKRLMERALQEASAVQQQERRVLVRNMRVAKRAMQRTILAAVIATFLTLGLLGLALNLRRRELAERERRAKVVRESEARLVTTFLSIGDAVISTDETGCIQLMNPVAEALTGYPLRDTIGRPIQMVLQLVNEMTGHPSENPVARVIRDGVVIGLANHTLLVTRDGTRIPIDDSAAPIRDATGRIIGVIIVFRDITARRRDEIERERLLTAERVALAEAEKANRAKDQFLAVLSHELRTPLNPIMLAVTSMLSRPVPPEEIGPTLEMIRQNVALEARLIDDLLDVMRIARGKMSLHTTIVDCHSLIRHALQICQSDIQGKELGVTVNLSALDHRVNADATRLEQVFWNLIKNGVKFTPSGGTIEIRTWNEIDHTTNDQAIIIEFADSGIGIEPSVLPWIFDPFHQGDGSITRRFGGMGLGLAISQGVVEAHGGILTAKSLGRNQGATFRVQLKAEHKPVHLAATLPLNSLTSPVLMKPPQTSLRIFLVEDEPMTLIVMARLLRRIGHEVTTASTVREALTIAEEVEFDLVISDIGLPDGSGLDLIRQLSANRVLPAIALTGFGMQEDIRQSREAGFRAHLTKPIDFARLVSAIRQVANQNQPADHD</sequence>
<proteinExistence type="predicted"/>
<dbReference type="InterPro" id="IPR000014">
    <property type="entry name" value="PAS"/>
</dbReference>
<dbReference type="AlphaFoldDB" id="A0AAU7C7Q8"/>
<keyword evidence="4" id="KW-0808">Transferase</keyword>
<evidence type="ECO:0000259" key="10">
    <source>
        <dbReference type="PROSITE" id="PS50112"/>
    </source>
</evidence>
<evidence type="ECO:0000313" key="12">
    <source>
        <dbReference type="EMBL" id="XBH01433.1"/>
    </source>
</evidence>
<dbReference type="InterPro" id="IPR001610">
    <property type="entry name" value="PAC"/>
</dbReference>
<dbReference type="CDD" id="cd19410">
    <property type="entry name" value="HK9-like_sensor"/>
    <property type="match status" value="1"/>
</dbReference>
<dbReference type="InterPro" id="IPR005467">
    <property type="entry name" value="His_kinase_dom"/>
</dbReference>
<keyword evidence="3 6" id="KW-0597">Phosphoprotein</keyword>
<dbReference type="SMART" id="SM00448">
    <property type="entry name" value="REC"/>
    <property type="match status" value="1"/>
</dbReference>
<evidence type="ECO:0000256" key="2">
    <source>
        <dbReference type="ARBA" id="ARBA00012438"/>
    </source>
</evidence>
<dbReference type="Pfam" id="PF08448">
    <property type="entry name" value="PAS_4"/>
    <property type="match status" value="1"/>
</dbReference>
<evidence type="ECO:0000256" key="1">
    <source>
        <dbReference type="ARBA" id="ARBA00000085"/>
    </source>
</evidence>
<dbReference type="InterPro" id="IPR004358">
    <property type="entry name" value="Sig_transdc_His_kin-like_C"/>
</dbReference>
<evidence type="ECO:0000256" key="6">
    <source>
        <dbReference type="PROSITE-ProRule" id="PRU00169"/>
    </source>
</evidence>
<name>A0AAU7C7Q8_9BACT</name>
<dbReference type="InterPro" id="IPR003661">
    <property type="entry name" value="HisK_dim/P_dom"/>
</dbReference>
<feature type="transmembrane region" description="Helical" evidence="7">
    <location>
        <begin position="183"/>
        <end position="203"/>
    </location>
</feature>
<dbReference type="InterPro" id="IPR011006">
    <property type="entry name" value="CheY-like_superfamily"/>
</dbReference>
<evidence type="ECO:0000259" key="11">
    <source>
        <dbReference type="PROSITE" id="PS50113"/>
    </source>
</evidence>
<accession>A0AAU7C7Q8</accession>
<keyword evidence="7" id="KW-0812">Transmembrane</keyword>
<gene>
    <name evidence="12" type="ORF">V5E97_24125</name>
</gene>
<dbReference type="Pfam" id="PF05227">
    <property type="entry name" value="CHASE3"/>
    <property type="match status" value="1"/>
</dbReference>
<evidence type="ECO:0000256" key="5">
    <source>
        <dbReference type="ARBA" id="ARBA00022777"/>
    </source>
</evidence>
<dbReference type="PANTHER" id="PTHR43047">
    <property type="entry name" value="TWO-COMPONENT HISTIDINE PROTEIN KINASE"/>
    <property type="match status" value="1"/>
</dbReference>
<dbReference type="GO" id="GO:0009927">
    <property type="term" value="F:histidine phosphotransfer kinase activity"/>
    <property type="evidence" value="ECO:0007669"/>
    <property type="project" value="TreeGrafter"/>
</dbReference>
<dbReference type="PRINTS" id="PR00344">
    <property type="entry name" value="BCTRLSENSOR"/>
</dbReference>
<dbReference type="EC" id="2.7.13.3" evidence="2"/>
<dbReference type="CDD" id="cd00130">
    <property type="entry name" value="PAS"/>
    <property type="match status" value="1"/>
</dbReference>
<dbReference type="GO" id="GO:0005886">
    <property type="term" value="C:plasma membrane"/>
    <property type="evidence" value="ECO:0007669"/>
    <property type="project" value="TreeGrafter"/>
</dbReference>
<feature type="domain" description="Response regulatory" evidence="9">
    <location>
        <begin position="628"/>
        <end position="741"/>
    </location>
</feature>
<dbReference type="PANTHER" id="PTHR43047:SF72">
    <property type="entry name" value="OSMOSENSING HISTIDINE PROTEIN KINASE SLN1"/>
    <property type="match status" value="1"/>
</dbReference>
<keyword evidence="7" id="KW-1133">Transmembrane helix</keyword>
<organism evidence="12">
    <name type="scientific">Singulisphaera sp. Ch08</name>
    <dbReference type="NCBI Taxonomy" id="3120278"/>
    <lineage>
        <taxon>Bacteria</taxon>
        <taxon>Pseudomonadati</taxon>
        <taxon>Planctomycetota</taxon>
        <taxon>Planctomycetia</taxon>
        <taxon>Isosphaerales</taxon>
        <taxon>Isosphaeraceae</taxon>
        <taxon>Singulisphaera</taxon>
    </lineage>
</organism>
<dbReference type="SMART" id="SM00091">
    <property type="entry name" value="PAS"/>
    <property type="match status" value="1"/>
</dbReference>
<evidence type="ECO:0000256" key="3">
    <source>
        <dbReference type="ARBA" id="ARBA00022553"/>
    </source>
</evidence>
<dbReference type="InterPro" id="IPR000700">
    <property type="entry name" value="PAS-assoc_C"/>
</dbReference>
<evidence type="ECO:0000256" key="4">
    <source>
        <dbReference type="ARBA" id="ARBA00022679"/>
    </source>
</evidence>
<comment type="catalytic activity">
    <reaction evidence="1">
        <text>ATP + protein L-histidine = ADP + protein N-phospho-L-histidine.</text>
        <dbReference type="EC" id="2.7.13.3"/>
    </reaction>
</comment>
<dbReference type="SMART" id="SM00388">
    <property type="entry name" value="HisKA"/>
    <property type="match status" value="1"/>
</dbReference>
<feature type="domain" description="PAC" evidence="11">
    <location>
        <begin position="299"/>
        <end position="351"/>
    </location>
</feature>
<dbReference type="RefSeq" id="WP_406694136.1">
    <property type="nucleotide sequence ID" value="NZ_CP155447.1"/>
</dbReference>
<dbReference type="SMART" id="SM00086">
    <property type="entry name" value="PAC"/>
    <property type="match status" value="1"/>
</dbReference>
<dbReference type="CDD" id="cd00082">
    <property type="entry name" value="HisKA"/>
    <property type="match status" value="1"/>
</dbReference>
<dbReference type="SUPFAM" id="SSF55785">
    <property type="entry name" value="PYP-like sensor domain (PAS domain)"/>
    <property type="match status" value="1"/>
</dbReference>
<dbReference type="SMART" id="SM00387">
    <property type="entry name" value="HATPase_c"/>
    <property type="match status" value="1"/>
</dbReference>
<dbReference type="InterPro" id="IPR035965">
    <property type="entry name" value="PAS-like_dom_sf"/>
</dbReference>
<dbReference type="Gene3D" id="3.40.50.2300">
    <property type="match status" value="1"/>
</dbReference>
<dbReference type="Gene3D" id="3.30.565.10">
    <property type="entry name" value="Histidine kinase-like ATPase, C-terminal domain"/>
    <property type="match status" value="1"/>
</dbReference>
<dbReference type="SUPFAM" id="SSF47384">
    <property type="entry name" value="Homodimeric domain of signal transducing histidine kinase"/>
    <property type="match status" value="1"/>
</dbReference>
<evidence type="ECO:0000259" key="8">
    <source>
        <dbReference type="PROSITE" id="PS50109"/>
    </source>
</evidence>
<dbReference type="SUPFAM" id="SSF55874">
    <property type="entry name" value="ATPase domain of HSP90 chaperone/DNA topoisomerase II/histidine kinase"/>
    <property type="match status" value="1"/>
</dbReference>
<dbReference type="Gene3D" id="1.10.287.130">
    <property type="match status" value="1"/>
</dbReference>
<dbReference type="NCBIfam" id="TIGR00229">
    <property type="entry name" value="sensory_box"/>
    <property type="match status" value="1"/>
</dbReference>
<dbReference type="InterPro" id="IPR007891">
    <property type="entry name" value="CHASE3"/>
</dbReference>
<reference evidence="12" key="1">
    <citation type="submission" date="2024-05" db="EMBL/GenBank/DDBJ databases">
        <title>Planctomycetes of the genus Singulisphaera possess chitinolytic capabilities.</title>
        <authorList>
            <person name="Ivanova A."/>
        </authorList>
    </citation>
    <scope>NUCLEOTIDE SEQUENCE</scope>
    <source>
        <strain evidence="12">Ch08T</strain>
    </source>
</reference>
<feature type="modified residue" description="4-aspartylphosphate" evidence="6">
    <location>
        <position position="677"/>
    </location>
</feature>
<dbReference type="InterPro" id="IPR013656">
    <property type="entry name" value="PAS_4"/>
</dbReference>